<feature type="compositionally biased region" description="Acidic residues" evidence="1">
    <location>
        <begin position="189"/>
        <end position="202"/>
    </location>
</feature>
<evidence type="ECO:0000313" key="2">
    <source>
        <dbReference type="EMBL" id="EEH54042.1"/>
    </source>
</evidence>
<gene>
    <name evidence="2" type="ORF">MICPUCDRAFT_51071</name>
</gene>
<name>C1N0M1_MICPC</name>
<feature type="region of interest" description="Disordered" evidence="1">
    <location>
        <begin position="186"/>
        <end position="206"/>
    </location>
</feature>
<dbReference type="Proteomes" id="UP000001876">
    <property type="component" value="Unassembled WGS sequence"/>
</dbReference>
<keyword evidence="3" id="KW-1185">Reference proteome</keyword>
<organism evidence="3">
    <name type="scientific">Micromonas pusilla (strain CCMP1545)</name>
    <name type="common">Picoplanktonic green alga</name>
    <dbReference type="NCBI Taxonomy" id="564608"/>
    <lineage>
        <taxon>Eukaryota</taxon>
        <taxon>Viridiplantae</taxon>
        <taxon>Chlorophyta</taxon>
        <taxon>Mamiellophyceae</taxon>
        <taxon>Mamiellales</taxon>
        <taxon>Mamiellaceae</taxon>
        <taxon>Micromonas</taxon>
    </lineage>
</organism>
<sequence>MAREGDGGGVAPAALPPLCRPLATRGDKTTWSPSSAKCVLNVALDARFVEARRSDVDVASSRRTPSSSSSSVVVAPAGCRVSTSHVVALDGVIDDAMRDAFLRRITSDADADGDGEGGPAGPRWERRTADRNGASPTWGLTRDALRDIELEHSRNDDAFVEFHSRLQAMYPEWIVAHMPADALERAPTAEEDDGVDDDDDDDGGARERRYRCDAFVANAATRGDDFAWHLDADPSSFDPESAWVEAYGDYVNGEPGKPLFVSALVYLNAEWKPEVRSIHWFPYDRVGVVNAVP</sequence>
<dbReference type="eggNOG" id="ENOG502S2WS">
    <property type="taxonomic scope" value="Eukaryota"/>
</dbReference>
<dbReference type="GeneID" id="9686851"/>
<protein>
    <submittedName>
        <fullName evidence="2">Predicted protein</fullName>
    </submittedName>
</protein>
<dbReference type="RefSeq" id="XP_003061412.1">
    <property type="nucleotide sequence ID" value="XM_003061366.1"/>
</dbReference>
<accession>C1N0M1</accession>
<dbReference type="OMA" id="WERRTAD"/>
<proteinExistence type="predicted"/>
<dbReference type="OrthoDB" id="5952526at2759"/>
<dbReference type="EMBL" id="GG663744">
    <property type="protein sequence ID" value="EEH54042.1"/>
    <property type="molecule type" value="Genomic_DNA"/>
</dbReference>
<dbReference type="KEGG" id="mpp:MICPUCDRAFT_51071"/>
<evidence type="ECO:0000313" key="3">
    <source>
        <dbReference type="Proteomes" id="UP000001876"/>
    </source>
</evidence>
<dbReference type="AlphaFoldDB" id="C1N0M1"/>
<dbReference type="STRING" id="564608.C1N0M1"/>
<evidence type="ECO:0000256" key="1">
    <source>
        <dbReference type="SAM" id="MobiDB-lite"/>
    </source>
</evidence>
<reference evidence="2 3" key="1">
    <citation type="journal article" date="2009" name="Science">
        <title>Green evolution and dynamic adaptations revealed by genomes of the marine picoeukaryotes Micromonas.</title>
        <authorList>
            <person name="Worden A.Z."/>
            <person name="Lee J.H."/>
            <person name="Mock T."/>
            <person name="Rouze P."/>
            <person name="Simmons M.P."/>
            <person name="Aerts A.L."/>
            <person name="Allen A.E."/>
            <person name="Cuvelier M.L."/>
            <person name="Derelle E."/>
            <person name="Everett M.V."/>
            <person name="Foulon E."/>
            <person name="Grimwood J."/>
            <person name="Gundlach H."/>
            <person name="Henrissat B."/>
            <person name="Napoli C."/>
            <person name="McDonald S.M."/>
            <person name="Parker M.S."/>
            <person name="Rombauts S."/>
            <person name="Salamov A."/>
            <person name="Von Dassow P."/>
            <person name="Badger J.H."/>
            <person name="Coutinho P.M."/>
            <person name="Demir E."/>
            <person name="Dubchak I."/>
            <person name="Gentemann C."/>
            <person name="Eikrem W."/>
            <person name="Gready J.E."/>
            <person name="John U."/>
            <person name="Lanier W."/>
            <person name="Lindquist E.A."/>
            <person name="Lucas S."/>
            <person name="Mayer K.F."/>
            <person name="Moreau H."/>
            <person name="Not F."/>
            <person name="Otillar R."/>
            <person name="Panaud O."/>
            <person name="Pangilinan J."/>
            <person name="Paulsen I."/>
            <person name="Piegu B."/>
            <person name="Poliakov A."/>
            <person name="Robbens S."/>
            <person name="Schmutz J."/>
            <person name="Toulza E."/>
            <person name="Wyss T."/>
            <person name="Zelensky A."/>
            <person name="Zhou K."/>
            <person name="Armbrust E.V."/>
            <person name="Bhattacharya D."/>
            <person name="Goodenough U.W."/>
            <person name="Van de Peer Y."/>
            <person name="Grigoriev I.V."/>
        </authorList>
    </citation>
    <scope>NUCLEOTIDE SEQUENCE [LARGE SCALE GENOMIC DNA]</scope>
    <source>
        <strain evidence="2 3">CCMP1545</strain>
    </source>
</reference>
<feature type="region of interest" description="Disordered" evidence="1">
    <location>
        <begin position="108"/>
        <end position="138"/>
    </location>
</feature>